<dbReference type="SUPFAM" id="SSF56645">
    <property type="entry name" value="Acyl-CoA dehydrogenase NM domain-like"/>
    <property type="match status" value="1"/>
</dbReference>
<comment type="caution">
    <text evidence="1">The sequence shown here is derived from an EMBL/GenBank/DDBJ whole genome shotgun (WGS) entry which is preliminary data.</text>
</comment>
<dbReference type="InterPro" id="IPR036250">
    <property type="entry name" value="AcylCo_DH-like_C"/>
</dbReference>
<protein>
    <submittedName>
        <fullName evidence="1">Acyl-CoA/acyl-ACP dehydrogenase</fullName>
    </submittedName>
</protein>
<dbReference type="Gene3D" id="1.20.140.10">
    <property type="entry name" value="Butyryl-CoA Dehydrogenase, subunit A, domain 3"/>
    <property type="match status" value="1"/>
</dbReference>
<dbReference type="InterPro" id="IPR009100">
    <property type="entry name" value="AcylCoA_DH/oxidase_NM_dom_sf"/>
</dbReference>
<dbReference type="Gene3D" id="2.40.110.10">
    <property type="entry name" value="Butyryl-CoA Dehydrogenase, subunit A, domain 2"/>
    <property type="match status" value="1"/>
</dbReference>
<dbReference type="EMBL" id="JANAVZ010000005">
    <property type="protein sequence ID" value="MCT4333150.1"/>
    <property type="molecule type" value="Genomic_DNA"/>
</dbReference>
<dbReference type="SUPFAM" id="SSF47203">
    <property type="entry name" value="Acyl-CoA dehydrogenase C-terminal domain-like"/>
    <property type="match status" value="1"/>
</dbReference>
<sequence length="360" mass="38332">MRGTAAPRRIQDDEQAVFATIAAGAAEADAGHRDLSADMALLATSGILRRLCAVADPADHVDLLRRIGAASLPVGRLAEGHMNAMRLIAIYGTPAQRCAHAAEALNGRVYGVWGADDDPPVELRVHHDGRLILAGSKRFASGLKIVSRAILPVGTPEGPRLVITNVADARRADQSVWQTSGMRATVSGRYDFDGLEAEPLGGAGDYLREPYFQGGVWRYAAVHVGGLEALAEAVRRAVRGFGDAANEAQLHRVARVAGLAHGARLFVTDAACRVEAPSAGEEDVALSLAARETVETACLEAMALADRALGTRSFVTGHPVDLLRRDLGFFLRQADLDGKLRRVGRTLCESRKPIGAIWSD</sequence>
<evidence type="ECO:0000313" key="1">
    <source>
        <dbReference type="EMBL" id="MCT4333150.1"/>
    </source>
</evidence>
<dbReference type="InterPro" id="IPR037069">
    <property type="entry name" value="AcylCoA_DH/ox_N_sf"/>
</dbReference>
<accession>A0ABT2K9E7</accession>
<dbReference type="Proteomes" id="UP001320702">
    <property type="component" value="Unassembled WGS sequence"/>
</dbReference>
<reference evidence="1 2" key="1">
    <citation type="submission" date="2022-04" db="EMBL/GenBank/DDBJ databases">
        <title>Paracoccus sp. YLB-12 draft genome sequence.</title>
        <authorList>
            <person name="Yu L."/>
        </authorList>
    </citation>
    <scope>NUCLEOTIDE SEQUENCE [LARGE SCALE GENOMIC DNA]</scope>
    <source>
        <strain evidence="1 2">YLB-12</strain>
    </source>
</reference>
<organism evidence="1 2">
    <name type="scientific">Paracoccus maritimus</name>
    <dbReference type="NCBI Taxonomy" id="2933292"/>
    <lineage>
        <taxon>Bacteria</taxon>
        <taxon>Pseudomonadati</taxon>
        <taxon>Pseudomonadota</taxon>
        <taxon>Alphaproteobacteria</taxon>
        <taxon>Rhodobacterales</taxon>
        <taxon>Paracoccaceae</taxon>
        <taxon>Paracoccus</taxon>
    </lineage>
</organism>
<dbReference type="Gene3D" id="1.10.540.10">
    <property type="entry name" value="Acyl-CoA dehydrogenase/oxidase, N-terminal domain"/>
    <property type="match status" value="1"/>
</dbReference>
<gene>
    <name evidence="1" type="ORF">MU516_09740</name>
</gene>
<evidence type="ECO:0000313" key="2">
    <source>
        <dbReference type="Proteomes" id="UP001320702"/>
    </source>
</evidence>
<dbReference type="RefSeq" id="WP_260277041.1">
    <property type="nucleotide sequence ID" value="NZ_JANAVZ010000005.1"/>
</dbReference>
<name>A0ABT2K9E7_9RHOB</name>
<keyword evidence="2" id="KW-1185">Reference proteome</keyword>
<dbReference type="InterPro" id="IPR046373">
    <property type="entry name" value="Acyl-CoA_Oxase/DH_mid-dom_sf"/>
</dbReference>
<proteinExistence type="predicted"/>